<evidence type="ECO:0000256" key="3">
    <source>
        <dbReference type="ARBA" id="ARBA00017057"/>
    </source>
</evidence>
<comment type="function">
    <text evidence="8 9">Component of the signal peptidase complex (SPC) which catalyzes the cleavage of N-terminal signal sequences from nascent proteins as they are translocated into the lumen of the endoplasmic reticulum. Enhances the enzymatic activity of SPC and facilitates the interactions between different components of the translocation site.</text>
</comment>
<evidence type="ECO:0000256" key="7">
    <source>
        <dbReference type="ARBA" id="ARBA00023136"/>
    </source>
</evidence>
<dbReference type="PANTHER" id="PTHR13085:SF0">
    <property type="entry name" value="SIGNAL PEPTIDASE COMPLEX SUBUNIT 2"/>
    <property type="match status" value="1"/>
</dbReference>
<evidence type="ECO:0000256" key="4">
    <source>
        <dbReference type="ARBA" id="ARBA00022692"/>
    </source>
</evidence>
<keyword evidence="4 9" id="KW-0812">Transmembrane</keyword>
<dbReference type="PANTHER" id="PTHR13085">
    <property type="entry name" value="MICROSOMAL SIGNAL PEPTIDASE 25 KDA SUBUNIT"/>
    <property type="match status" value="1"/>
</dbReference>
<evidence type="ECO:0000313" key="11">
    <source>
        <dbReference type="WBParaSite" id="PSAMB.scaffold13544size2224.g35543.t1"/>
    </source>
</evidence>
<dbReference type="InterPro" id="IPR009582">
    <property type="entry name" value="Spc2/SPCS2"/>
</dbReference>
<name>A0A914UY00_9BILA</name>
<feature type="transmembrane region" description="Helical" evidence="9">
    <location>
        <begin position="48"/>
        <end position="66"/>
    </location>
</feature>
<evidence type="ECO:0000256" key="5">
    <source>
        <dbReference type="ARBA" id="ARBA00022824"/>
    </source>
</evidence>
<accession>A0A914UY00</accession>
<feature type="transmembrane region" description="Helical" evidence="9">
    <location>
        <begin position="78"/>
        <end position="99"/>
    </location>
</feature>
<proteinExistence type="inferred from homology"/>
<dbReference type="AlphaFoldDB" id="A0A914UY00"/>
<dbReference type="GO" id="GO:0008233">
    <property type="term" value="F:peptidase activity"/>
    <property type="evidence" value="ECO:0007669"/>
    <property type="project" value="UniProtKB-UniRule"/>
</dbReference>
<keyword evidence="6 9" id="KW-1133">Transmembrane helix</keyword>
<evidence type="ECO:0000256" key="9">
    <source>
        <dbReference type="RuleBase" id="RU368033"/>
    </source>
</evidence>
<keyword evidence="7 9" id="KW-0472">Membrane</keyword>
<organism evidence="10 11">
    <name type="scientific">Plectus sambesii</name>
    <dbReference type="NCBI Taxonomy" id="2011161"/>
    <lineage>
        <taxon>Eukaryota</taxon>
        <taxon>Metazoa</taxon>
        <taxon>Ecdysozoa</taxon>
        <taxon>Nematoda</taxon>
        <taxon>Chromadorea</taxon>
        <taxon>Plectida</taxon>
        <taxon>Plectina</taxon>
        <taxon>Plectoidea</taxon>
        <taxon>Plectidae</taxon>
        <taxon>Plectus</taxon>
    </lineage>
</organism>
<dbReference type="Proteomes" id="UP000887566">
    <property type="component" value="Unplaced"/>
</dbReference>
<reference evidence="11" key="1">
    <citation type="submission" date="2022-11" db="UniProtKB">
        <authorList>
            <consortium name="WormBaseParasite"/>
        </authorList>
    </citation>
    <scope>IDENTIFICATION</scope>
</reference>
<sequence length="134" mass="15584">MVDEEKSVEPMRVNKWDSNAVKNALDDAVKKALAKKFDWSEKHSLTDGRLFISFIAVCFAGFALVWDYLHPFPASRPILIICVLSYFVLMGVLQLYIWYVEKNVFYQAVDEDPTGKLPTSYWTWSSKLKKYDDM</sequence>
<dbReference type="GO" id="GO:0006465">
    <property type="term" value="P:signal peptide processing"/>
    <property type="evidence" value="ECO:0007669"/>
    <property type="project" value="UniProtKB-UniRule"/>
</dbReference>
<evidence type="ECO:0000256" key="8">
    <source>
        <dbReference type="ARBA" id="ARBA00045608"/>
    </source>
</evidence>
<keyword evidence="10" id="KW-1185">Reference proteome</keyword>
<comment type="similarity">
    <text evidence="2 9">Belongs to the SPCS2 family.</text>
</comment>
<dbReference type="GO" id="GO:0045047">
    <property type="term" value="P:protein targeting to ER"/>
    <property type="evidence" value="ECO:0007669"/>
    <property type="project" value="TreeGrafter"/>
</dbReference>
<comment type="subcellular location">
    <subcellularLocation>
        <location evidence="1 9">Endoplasmic reticulum membrane</location>
        <topology evidence="1 9">Multi-pass membrane protein</topology>
    </subcellularLocation>
</comment>
<evidence type="ECO:0000256" key="2">
    <source>
        <dbReference type="ARBA" id="ARBA00007324"/>
    </source>
</evidence>
<evidence type="ECO:0000256" key="1">
    <source>
        <dbReference type="ARBA" id="ARBA00004477"/>
    </source>
</evidence>
<evidence type="ECO:0000256" key="6">
    <source>
        <dbReference type="ARBA" id="ARBA00022989"/>
    </source>
</evidence>
<protein>
    <recommendedName>
        <fullName evidence="3 9">Signal peptidase complex subunit 2</fullName>
    </recommendedName>
</protein>
<keyword evidence="5 9" id="KW-0256">Endoplasmic reticulum</keyword>
<evidence type="ECO:0000313" key="10">
    <source>
        <dbReference type="Proteomes" id="UP000887566"/>
    </source>
</evidence>
<dbReference type="WBParaSite" id="PSAMB.scaffold13544size2224.g35543.t1">
    <property type="protein sequence ID" value="PSAMB.scaffold13544size2224.g35543.t1"/>
    <property type="gene ID" value="PSAMB.scaffold13544size2224.g35543"/>
</dbReference>
<dbReference type="GO" id="GO:0005787">
    <property type="term" value="C:signal peptidase complex"/>
    <property type="evidence" value="ECO:0007669"/>
    <property type="project" value="UniProtKB-UniRule"/>
</dbReference>
<dbReference type="Pfam" id="PF06703">
    <property type="entry name" value="SPC25"/>
    <property type="match status" value="1"/>
</dbReference>